<dbReference type="KEGG" id="pshi:SAMEA2665130_2969"/>
<keyword evidence="6 10" id="KW-0449">Lipoprotein</keyword>
<evidence type="ECO:0000256" key="4">
    <source>
        <dbReference type="ARBA" id="ARBA00023139"/>
    </source>
</evidence>
<comment type="similarity">
    <text evidence="7">Belongs to the LptM family.</text>
</comment>
<dbReference type="EMBL" id="JAFNAA010000009">
    <property type="protein sequence ID" value="MBO1108574.1"/>
    <property type="molecule type" value="Genomic_DNA"/>
</dbReference>
<evidence type="ECO:0000313" key="10">
    <source>
        <dbReference type="EMBL" id="MBO1108574.1"/>
    </source>
</evidence>
<dbReference type="NCBIfam" id="NF047847">
    <property type="entry name" value="SS_mature_LptM"/>
    <property type="match status" value="1"/>
</dbReference>
<evidence type="ECO:0000256" key="1">
    <source>
        <dbReference type="ARBA" id="ARBA00004459"/>
    </source>
</evidence>
<dbReference type="PROSITE" id="PS51257">
    <property type="entry name" value="PROKAR_LIPOPROTEIN"/>
    <property type="match status" value="1"/>
</dbReference>
<feature type="region of interest" description="Disordered" evidence="9">
    <location>
        <begin position="29"/>
        <end position="51"/>
    </location>
</feature>
<evidence type="ECO:0000256" key="9">
    <source>
        <dbReference type="SAM" id="MobiDB-lite"/>
    </source>
</evidence>
<dbReference type="Proteomes" id="UP000664658">
    <property type="component" value="Unassembled WGS sequence"/>
</dbReference>
<dbReference type="RefSeq" id="WP_010864990.1">
    <property type="nucleotide sequence ID" value="NZ_CP027852.1"/>
</dbReference>
<dbReference type="AlphaFoldDB" id="A0A1A9B0F1"/>
<evidence type="ECO:0000256" key="3">
    <source>
        <dbReference type="ARBA" id="ARBA00023136"/>
    </source>
</evidence>
<name>A0A1A9B0F1_PLESH</name>
<gene>
    <name evidence="10" type="ORF">J2R62_10095</name>
</gene>
<dbReference type="GO" id="GO:0009279">
    <property type="term" value="C:cell outer membrane"/>
    <property type="evidence" value="ECO:0007669"/>
    <property type="project" value="UniProtKB-SubCell"/>
</dbReference>
<feature type="compositionally biased region" description="Low complexity" evidence="9">
    <location>
        <begin position="38"/>
        <end position="51"/>
    </location>
</feature>
<dbReference type="GeneID" id="69704728"/>
<proteinExistence type="inferred from homology"/>
<evidence type="ECO:0000256" key="8">
    <source>
        <dbReference type="ARBA" id="ARBA00049730"/>
    </source>
</evidence>
<keyword evidence="5" id="KW-0998">Cell outer membrane</keyword>
<protein>
    <recommendedName>
        <fullName evidence="8">LPS-assembly lipoprotein LptM</fullName>
    </recommendedName>
</protein>
<sequence length="51" mass="5060">MKNSLCRAWALGVVLTLAGCGVKGPLYMPAPEKPAPTAPQAAPAAETAPAA</sequence>
<keyword evidence="4" id="KW-0564">Palmitate</keyword>
<evidence type="ECO:0000256" key="5">
    <source>
        <dbReference type="ARBA" id="ARBA00023237"/>
    </source>
</evidence>
<evidence type="ECO:0000256" key="6">
    <source>
        <dbReference type="ARBA" id="ARBA00023288"/>
    </source>
</evidence>
<reference evidence="10" key="1">
    <citation type="submission" date="2021-03" db="EMBL/GenBank/DDBJ databases">
        <title>Plesiomonas shigelloides zfcc0051, isolated from zebrafish feces.</title>
        <authorList>
            <person name="Vanderhoek Z."/>
            <person name="Gaulke C."/>
        </authorList>
    </citation>
    <scope>NUCLEOTIDE SEQUENCE</scope>
    <source>
        <strain evidence="10">Zfcc0051</strain>
    </source>
</reference>
<accession>A0A1A9B0F1</accession>
<dbReference type="InterPro" id="IPR032831">
    <property type="entry name" value="LptM_cons"/>
</dbReference>
<evidence type="ECO:0000313" key="11">
    <source>
        <dbReference type="Proteomes" id="UP000664658"/>
    </source>
</evidence>
<organism evidence="10 11">
    <name type="scientific">Plesiomonas shigelloides</name>
    <name type="common">Aeromonas shigelloides</name>
    <dbReference type="NCBI Taxonomy" id="703"/>
    <lineage>
        <taxon>Bacteria</taxon>
        <taxon>Pseudomonadati</taxon>
        <taxon>Pseudomonadota</taxon>
        <taxon>Gammaproteobacteria</taxon>
        <taxon>Enterobacterales</taxon>
        <taxon>Enterobacteriaceae</taxon>
        <taxon>Plesiomonas</taxon>
    </lineage>
</organism>
<evidence type="ECO:0000256" key="2">
    <source>
        <dbReference type="ARBA" id="ARBA00022729"/>
    </source>
</evidence>
<dbReference type="Pfam" id="PF13627">
    <property type="entry name" value="LptM_cons"/>
    <property type="match status" value="1"/>
</dbReference>
<keyword evidence="2" id="KW-0732">Signal</keyword>
<comment type="subcellular location">
    <subcellularLocation>
        <location evidence="1">Cell outer membrane</location>
        <topology evidence="1">Lipid-anchor</topology>
    </subcellularLocation>
</comment>
<comment type="caution">
    <text evidence="10">The sequence shown here is derived from an EMBL/GenBank/DDBJ whole genome shotgun (WGS) entry which is preliminary data.</text>
</comment>
<evidence type="ECO:0000256" key="7">
    <source>
        <dbReference type="ARBA" id="ARBA00049647"/>
    </source>
</evidence>
<keyword evidence="3" id="KW-0472">Membrane</keyword>